<proteinExistence type="predicted"/>
<dbReference type="InterPro" id="IPR029032">
    <property type="entry name" value="AhpD-like"/>
</dbReference>
<sequence length="148" mass="17234">MELRMKHHEVNPAVYQTMRKFEEFMKTTELDPILYELVKIRASQINGCSYCLDMHTKATRKLGETEQRVNLISVWRETPYFTAKEKAALELTEALTLVSQRGIPDEQYDKVREHFSEKEYLAVVMAVITINGWNRLAIATNMYPGCLD</sequence>
<dbReference type="Proteomes" id="UP001597493">
    <property type="component" value="Unassembled WGS sequence"/>
</dbReference>
<reference evidence="3" key="1">
    <citation type="journal article" date="2019" name="Int. J. Syst. Evol. Microbiol.">
        <title>The Global Catalogue of Microorganisms (GCM) 10K type strain sequencing project: providing services to taxonomists for standard genome sequencing and annotation.</title>
        <authorList>
            <consortium name="The Broad Institute Genomics Platform"/>
            <consortium name="The Broad Institute Genome Sequencing Center for Infectious Disease"/>
            <person name="Wu L."/>
            <person name="Ma J."/>
        </authorList>
    </citation>
    <scope>NUCLEOTIDE SEQUENCE [LARGE SCALE GENOMIC DNA]</scope>
    <source>
        <strain evidence="3">TISTR 1827</strain>
    </source>
</reference>
<dbReference type="NCBIfam" id="TIGR00778">
    <property type="entry name" value="ahpD_dom"/>
    <property type="match status" value="1"/>
</dbReference>
<evidence type="ECO:0000313" key="2">
    <source>
        <dbReference type="EMBL" id="MFD2659785.1"/>
    </source>
</evidence>
<dbReference type="Pfam" id="PF02627">
    <property type="entry name" value="CMD"/>
    <property type="match status" value="1"/>
</dbReference>
<dbReference type="Gene3D" id="1.20.1290.10">
    <property type="entry name" value="AhpD-like"/>
    <property type="match status" value="1"/>
</dbReference>
<gene>
    <name evidence="2" type="ORF">ACFSW5_05825</name>
</gene>
<organism evidence="2 3">
    <name type="scientific">Paenibacillus thailandensis</name>
    <dbReference type="NCBI Taxonomy" id="393250"/>
    <lineage>
        <taxon>Bacteria</taxon>
        <taxon>Bacillati</taxon>
        <taxon>Bacillota</taxon>
        <taxon>Bacilli</taxon>
        <taxon>Bacillales</taxon>
        <taxon>Paenibacillaceae</taxon>
        <taxon>Paenibacillus</taxon>
    </lineage>
</organism>
<dbReference type="RefSeq" id="WP_379270468.1">
    <property type="nucleotide sequence ID" value="NZ_JBHUMY010000006.1"/>
</dbReference>
<comment type="caution">
    <text evidence="2">The sequence shown here is derived from an EMBL/GenBank/DDBJ whole genome shotgun (WGS) entry which is preliminary data.</text>
</comment>
<accession>A0ABW5QUN2</accession>
<dbReference type="SUPFAM" id="SSF69118">
    <property type="entry name" value="AhpD-like"/>
    <property type="match status" value="1"/>
</dbReference>
<keyword evidence="3" id="KW-1185">Reference proteome</keyword>
<feature type="domain" description="Carboxymuconolactone decarboxylase-like" evidence="1">
    <location>
        <begin position="12"/>
        <end position="93"/>
    </location>
</feature>
<dbReference type="EMBL" id="JBHUMY010000006">
    <property type="protein sequence ID" value="MFD2659785.1"/>
    <property type="molecule type" value="Genomic_DNA"/>
</dbReference>
<evidence type="ECO:0000259" key="1">
    <source>
        <dbReference type="Pfam" id="PF02627"/>
    </source>
</evidence>
<evidence type="ECO:0000313" key="3">
    <source>
        <dbReference type="Proteomes" id="UP001597493"/>
    </source>
</evidence>
<name>A0ABW5QUN2_9BACL</name>
<protein>
    <submittedName>
        <fullName evidence="2">Carboxymuconolactone decarboxylase family protein</fullName>
    </submittedName>
</protein>
<dbReference type="InterPro" id="IPR004675">
    <property type="entry name" value="AhpD_core"/>
</dbReference>
<dbReference type="PANTHER" id="PTHR34846">
    <property type="entry name" value="4-CARBOXYMUCONOLACTONE DECARBOXYLASE FAMILY PROTEIN (AFU_ORTHOLOGUE AFUA_6G11590)"/>
    <property type="match status" value="1"/>
</dbReference>
<dbReference type="InterPro" id="IPR003779">
    <property type="entry name" value="CMD-like"/>
</dbReference>
<dbReference type="PANTHER" id="PTHR34846:SF10">
    <property type="entry name" value="CYTOPLASMIC PROTEIN"/>
    <property type="match status" value="1"/>
</dbReference>